<evidence type="ECO:0000256" key="2">
    <source>
        <dbReference type="RuleBase" id="RU003682"/>
    </source>
</evidence>
<dbReference type="PANTHER" id="PTHR47990">
    <property type="entry name" value="2-OXOGLUTARATE (2OG) AND FE(II)-DEPENDENT OXYGENASE SUPERFAMILY PROTEIN-RELATED"/>
    <property type="match status" value="1"/>
</dbReference>
<protein>
    <submittedName>
        <fullName evidence="5">Clavaminate synthase-like protein</fullName>
    </submittedName>
</protein>
<comment type="similarity">
    <text evidence="1 2">Belongs to the iron/ascorbate-dependent oxidoreductase family.</text>
</comment>
<dbReference type="GO" id="GO:0044283">
    <property type="term" value="P:small molecule biosynthetic process"/>
    <property type="evidence" value="ECO:0007669"/>
    <property type="project" value="UniProtKB-ARBA"/>
</dbReference>
<feature type="compositionally biased region" description="Pro residues" evidence="3">
    <location>
        <begin position="112"/>
        <end position="124"/>
    </location>
</feature>
<feature type="region of interest" description="Disordered" evidence="3">
    <location>
        <begin position="89"/>
        <end position="125"/>
    </location>
</feature>
<dbReference type="Pfam" id="PF03171">
    <property type="entry name" value="2OG-FeII_Oxy"/>
    <property type="match status" value="1"/>
</dbReference>
<accession>A0A2V1DDN1</accession>
<dbReference type="PROSITE" id="PS51471">
    <property type="entry name" value="FE2OG_OXY"/>
    <property type="match status" value="1"/>
</dbReference>
<gene>
    <name evidence="5" type="ORF">DM02DRAFT_601110</name>
</gene>
<dbReference type="GO" id="GO:0046872">
    <property type="term" value="F:metal ion binding"/>
    <property type="evidence" value="ECO:0007669"/>
    <property type="project" value="UniProtKB-KW"/>
</dbReference>
<dbReference type="InterPro" id="IPR050231">
    <property type="entry name" value="Iron_ascorbate_oxido_reductase"/>
</dbReference>
<keyword evidence="2" id="KW-0408">Iron</keyword>
<dbReference type="STRING" id="97972.A0A2V1DDN1"/>
<dbReference type="GO" id="GO:0016491">
    <property type="term" value="F:oxidoreductase activity"/>
    <property type="evidence" value="ECO:0007669"/>
    <property type="project" value="UniProtKB-KW"/>
</dbReference>
<dbReference type="InterPro" id="IPR005123">
    <property type="entry name" value="Oxoglu/Fe-dep_dioxygenase_dom"/>
</dbReference>
<evidence type="ECO:0000259" key="4">
    <source>
        <dbReference type="PROSITE" id="PS51471"/>
    </source>
</evidence>
<evidence type="ECO:0000256" key="1">
    <source>
        <dbReference type="ARBA" id="ARBA00008056"/>
    </source>
</evidence>
<dbReference type="Gene3D" id="2.60.120.330">
    <property type="entry name" value="B-lactam Antibiotic, Isopenicillin N Synthase, Chain"/>
    <property type="match status" value="1"/>
</dbReference>
<feature type="domain" description="Fe2OG dioxygenase" evidence="4">
    <location>
        <begin position="173"/>
        <end position="288"/>
    </location>
</feature>
<dbReference type="Proteomes" id="UP000244855">
    <property type="component" value="Unassembled WGS sequence"/>
</dbReference>
<organism evidence="5 6">
    <name type="scientific">Periconia macrospinosa</name>
    <dbReference type="NCBI Taxonomy" id="97972"/>
    <lineage>
        <taxon>Eukaryota</taxon>
        <taxon>Fungi</taxon>
        <taxon>Dikarya</taxon>
        <taxon>Ascomycota</taxon>
        <taxon>Pezizomycotina</taxon>
        <taxon>Dothideomycetes</taxon>
        <taxon>Pleosporomycetidae</taxon>
        <taxon>Pleosporales</taxon>
        <taxon>Massarineae</taxon>
        <taxon>Periconiaceae</taxon>
        <taxon>Periconia</taxon>
    </lineage>
</organism>
<keyword evidence="2" id="KW-0479">Metal-binding</keyword>
<proteinExistence type="inferred from homology"/>
<dbReference type="SUPFAM" id="SSF51197">
    <property type="entry name" value="Clavaminate synthase-like"/>
    <property type="match status" value="1"/>
</dbReference>
<keyword evidence="6" id="KW-1185">Reference proteome</keyword>
<dbReference type="FunFam" id="2.60.120.330:FF:000051">
    <property type="entry name" value="Clavaminate synthase-like protein"/>
    <property type="match status" value="1"/>
</dbReference>
<evidence type="ECO:0000256" key="3">
    <source>
        <dbReference type="SAM" id="MobiDB-lite"/>
    </source>
</evidence>
<dbReference type="OrthoDB" id="288590at2759"/>
<reference evidence="5 6" key="1">
    <citation type="journal article" date="2018" name="Sci. Rep.">
        <title>Comparative genomics provides insights into the lifestyle and reveals functional heterogeneity of dark septate endophytic fungi.</title>
        <authorList>
            <person name="Knapp D.G."/>
            <person name="Nemeth J.B."/>
            <person name="Barry K."/>
            <person name="Hainaut M."/>
            <person name="Henrissat B."/>
            <person name="Johnson J."/>
            <person name="Kuo A."/>
            <person name="Lim J.H.P."/>
            <person name="Lipzen A."/>
            <person name="Nolan M."/>
            <person name="Ohm R.A."/>
            <person name="Tamas L."/>
            <person name="Grigoriev I.V."/>
            <person name="Spatafora J.W."/>
            <person name="Nagy L.G."/>
            <person name="Kovacs G.M."/>
        </authorList>
    </citation>
    <scope>NUCLEOTIDE SEQUENCE [LARGE SCALE GENOMIC DNA]</scope>
    <source>
        <strain evidence="5 6">DSE2036</strain>
    </source>
</reference>
<keyword evidence="2" id="KW-0560">Oxidoreductase</keyword>
<dbReference type="InterPro" id="IPR027443">
    <property type="entry name" value="IPNS-like_sf"/>
</dbReference>
<sequence>MVSTSNSDTTIPVIDISSPSPEVAQQVLNAASSHGFLFIKNDGVTIPPKDIDDMFELSRKYFQQSDEQKSEFAIHSEKAGGINRGWVKMQGESLDPTGQKQGDPKEAFNIGLPPPTSPLQPLPTPLSTSSSLITRFQTSCHTLCTTILSLLNTALHIPDPTYFSSRHDQSLGPSGTIFRLLYYPASSQPRPSNIRAGAHSDYGSLTLLFRLPGQPGLELLQPDGTWTSVPVNPSPETLASPPILVNIGDLLSFWTGGMLKSTVHRVAFARGDDGRSEERYSMAYFCHPLDGVLLGTVPGEVIRGFVEGGEGVEELRRQRVRLGLVGDGEEGGGEDVLTAKQHLDRRLKVTYGL</sequence>
<dbReference type="InterPro" id="IPR026992">
    <property type="entry name" value="DIOX_N"/>
</dbReference>
<evidence type="ECO:0000313" key="5">
    <source>
        <dbReference type="EMBL" id="PVH95254.1"/>
    </source>
</evidence>
<dbReference type="AlphaFoldDB" id="A0A2V1DDN1"/>
<dbReference type="Pfam" id="PF14226">
    <property type="entry name" value="DIOX_N"/>
    <property type="match status" value="1"/>
</dbReference>
<dbReference type="EMBL" id="KZ805502">
    <property type="protein sequence ID" value="PVH95254.1"/>
    <property type="molecule type" value="Genomic_DNA"/>
</dbReference>
<name>A0A2V1DDN1_9PLEO</name>
<dbReference type="InterPro" id="IPR044861">
    <property type="entry name" value="IPNS-like_FE2OG_OXY"/>
</dbReference>
<evidence type="ECO:0000313" key="6">
    <source>
        <dbReference type="Proteomes" id="UP000244855"/>
    </source>
</evidence>